<dbReference type="EMBL" id="KQ418609">
    <property type="protein sequence ID" value="KOF86571.1"/>
    <property type="molecule type" value="Genomic_DNA"/>
</dbReference>
<protein>
    <submittedName>
        <fullName evidence="1">Uncharacterized protein</fullName>
    </submittedName>
</protein>
<evidence type="ECO:0000313" key="1">
    <source>
        <dbReference type="EMBL" id="KOF86571.1"/>
    </source>
</evidence>
<name>A0A0L8HBC0_OCTBM</name>
<gene>
    <name evidence="1" type="ORF">OCBIM_22018346mg</name>
</gene>
<organism evidence="1">
    <name type="scientific">Octopus bimaculoides</name>
    <name type="common">California two-spotted octopus</name>
    <dbReference type="NCBI Taxonomy" id="37653"/>
    <lineage>
        <taxon>Eukaryota</taxon>
        <taxon>Metazoa</taxon>
        <taxon>Spiralia</taxon>
        <taxon>Lophotrochozoa</taxon>
        <taxon>Mollusca</taxon>
        <taxon>Cephalopoda</taxon>
        <taxon>Coleoidea</taxon>
        <taxon>Octopodiformes</taxon>
        <taxon>Octopoda</taxon>
        <taxon>Incirrata</taxon>
        <taxon>Octopodidae</taxon>
        <taxon>Octopus</taxon>
    </lineage>
</organism>
<sequence length="87" mass="10145">MYTVLKFRNDKLSIIAEDGDPDTNTELNRESSITHTQKDDIFSVLCLYWNYTSVHLHLRSVLVLDPNTKFNRAESWLNDNPLGYIDL</sequence>
<reference evidence="1" key="1">
    <citation type="submission" date="2015-07" db="EMBL/GenBank/DDBJ databases">
        <title>MeaNS - Measles Nucleotide Surveillance Program.</title>
        <authorList>
            <person name="Tran T."/>
            <person name="Druce J."/>
        </authorList>
    </citation>
    <scope>NUCLEOTIDE SEQUENCE</scope>
    <source>
        <strain evidence="1">UCB-OBI-ISO-001</strain>
        <tissue evidence="1">Gonad</tissue>
    </source>
</reference>
<dbReference type="OrthoDB" id="8918678at2759"/>
<dbReference type="AlphaFoldDB" id="A0A0L8HBC0"/>
<proteinExistence type="predicted"/>
<accession>A0A0L8HBC0</accession>